<feature type="transmembrane region" description="Helical" evidence="5">
    <location>
        <begin position="255"/>
        <end position="277"/>
    </location>
</feature>
<evidence type="ECO:0000313" key="7">
    <source>
        <dbReference type="Proteomes" id="UP001500936"/>
    </source>
</evidence>
<feature type="transmembrane region" description="Helical" evidence="5">
    <location>
        <begin position="304"/>
        <end position="324"/>
    </location>
</feature>
<feature type="transmembrane region" description="Helical" evidence="5">
    <location>
        <begin position="36"/>
        <end position="58"/>
    </location>
</feature>
<evidence type="ECO:0000256" key="3">
    <source>
        <dbReference type="ARBA" id="ARBA00022989"/>
    </source>
</evidence>
<keyword evidence="7" id="KW-1185">Reference proteome</keyword>
<reference evidence="7" key="1">
    <citation type="journal article" date="2019" name="Int. J. Syst. Evol. Microbiol.">
        <title>The Global Catalogue of Microorganisms (GCM) 10K type strain sequencing project: providing services to taxonomists for standard genome sequencing and annotation.</title>
        <authorList>
            <consortium name="The Broad Institute Genomics Platform"/>
            <consortium name="The Broad Institute Genome Sequencing Center for Infectious Disease"/>
            <person name="Wu L."/>
            <person name="Ma J."/>
        </authorList>
    </citation>
    <scope>NUCLEOTIDE SEQUENCE [LARGE SCALE GENOMIC DNA]</scope>
    <source>
        <strain evidence="7">JCM 17925</strain>
    </source>
</reference>
<feature type="transmembrane region" description="Helical" evidence="5">
    <location>
        <begin position="353"/>
        <end position="372"/>
    </location>
</feature>
<feature type="transmembrane region" description="Helical" evidence="5">
    <location>
        <begin position="147"/>
        <end position="165"/>
    </location>
</feature>
<proteinExistence type="predicted"/>
<comment type="caution">
    <text evidence="6">The sequence shown here is derived from an EMBL/GenBank/DDBJ whole genome shotgun (WGS) entry which is preliminary data.</text>
</comment>
<keyword evidence="3 5" id="KW-1133">Transmembrane helix</keyword>
<feature type="transmembrane region" description="Helical" evidence="5">
    <location>
        <begin position="378"/>
        <end position="398"/>
    </location>
</feature>
<feature type="transmembrane region" description="Helical" evidence="5">
    <location>
        <begin position="64"/>
        <end position="89"/>
    </location>
</feature>
<evidence type="ECO:0000313" key="6">
    <source>
        <dbReference type="EMBL" id="GAA4410708.1"/>
    </source>
</evidence>
<dbReference type="EMBL" id="BAABHB010000007">
    <property type="protein sequence ID" value="GAA4410708.1"/>
    <property type="molecule type" value="Genomic_DNA"/>
</dbReference>
<dbReference type="InterPro" id="IPR002293">
    <property type="entry name" value="AA/rel_permease1"/>
</dbReference>
<dbReference type="Gene3D" id="1.20.1740.10">
    <property type="entry name" value="Amino acid/polyamine transporter I"/>
    <property type="match status" value="1"/>
</dbReference>
<evidence type="ECO:0000256" key="5">
    <source>
        <dbReference type="SAM" id="Phobius"/>
    </source>
</evidence>
<feature type="transmembrane region" description="Helical" evidence="5">
    <location>
        <begin position="177"/>
        <end position="195"/>
    </location>
</feature>
<sequence>MAAFANKPKSAVRLKNSTAPDLQTLPRRLSLLQGTALNMIDMVGIGPFVVLPLVIQTIGGPQFIYAWVLGALISFIDAFIWAELGAAFPKAGGSYNFLKIAYGEQRWGKLLSFLFVWQTLIQAPLVVASGAIGFAQYASYLFPLDDWQRRLVSGSVVVLIVLLLYRRIETIGRISLLLWACVLTTMGWIIIGGLSNATQPVLQVVQAAGPLTTGLFGAGLGAASVKTIYCYLGYYNVCHLGSEIRNPQRNIPISMFISIVGIAALYLLMNISVVSVIPWQEAQQSTFIVSTFVERLYGPEAAQMATWLVLVVAFSSLFAVLLGYSRVPYAAAADGQFFAIFARLHPTRHFPHLSLLFLGLLAFVFSLLFRLADVITAILAMRIVIQFIGQAVGLLILHRNRPRTDFPFRMPLYPLPVLLAIVIWAFIFVSTGWSFMLSGLTVIALGVVTFLLSARVKRQWPF</sequence>
<dbReference type="Pfam" id="PF13520">
    <property type="entry name" value="AA_permease_2"/>
    <property type="match status" value="1"/>
</dbReference>
<feature type="transmembrane region" description="Helical" evidence="5">
    <location>
        <begin position="110"/>
        <end position="135"/>
    </location>
</feature>
<dbReference type="PANTHER" id="PTHR11785:SF512">
    <property type="entry name" value="SOBREMESA, ISOFORM B"/>
    <property type="match status" value="1"/>
</dbReference>
<dbReference type="PANTHER" id="PTHR11785">
    <property type="entry name" value="AMINO ACID TRANSPORTER"/>
    <property type="match status" value="1"/>
</dbReference>
<keyword evidence="4 5" id="KW-0472">Membrane</keyword>
<feature type="transmembrane region" description="Helical" evidence="5">
    <location>
        <begin position="435"/>
        <end position="454"/>
    </location>
</feature>
<feature type="transmembrane region" description="Helical" evidence="5">
    <location>
        <begin position="215"/>
        <end position="234"/>
    </location>
</feature>
<gene>
    <name evidence="6" type="ORF">GCM10023187_35640</name>
</gene>
<evidence type="ECO:0000256" key="4">
    <source>
        <dbReference type="ARBA" id="ARBA00023136"/>
    </source>
</evidence>
<dbReference type="PIRSF" id="PIRSF006060">
    <property type="entry name" value="AA_transporter"/>
    <property type="match status" value="1"/>
</dbReference>
<dbReference type="InterPro" id="IPR050598">
    <property type="entry name" value="AminoAcid_Transporter"/>
</dbReference>
<feature type="transmembrane region" description="Helical" evidence="5">
    <location>
        <begin position="410"/>
        <end position="429"/>
    </location>
</feature>
<accession>A0ABP8KN42</accession>
<dbReference type="Proteomes" id="UP001500936">
    <property type="component" value="Unassembled WGS sequence"/>
</dbReference>
<comment type="subcellular location">
    <subcellularLocation>
        <location evidence="1">Membrane</location>
        <topology evidence="1">Multi-pass membrane protein</topology>
    </subcellularLocation>
</comment>
<keyword evidence="2 5" id="KW-0812">Transmembrane</keyword>
<protein>
    <submittedName>
        <fullName evidence="6">APC family permease</fullName>
    </submittedName>
</protein>
<evidence type="ECO:0000256" key="2">
    <source>
        <dbReference type="ARBA" id="ARBA00022692"/>
    </source>
</evidence>
<evidence type="ECO:0000256" key="1">
    <source>
        <dbReference type="ARBA" id="ARBA00004141"/>
    </source>
</evidence>
<name>A0ABP8KN42_9BACT</name>
<organism evidence="6 7">
    <name type="scientific">Nibrella viscosa</name>
    <dbReference type="NCBI Taxonomy" id="1084524"/>
    <lineage>
        <taxon>Bacteria</taxon>
        <taxon>Pseudomonadati</taxon>
        <taxon>Bacteroidota</taxon>
        <taxon>Cytophagia</taxon>
        <taxon>Cytophagales</taxon>
        <taxon>Spirosomataceae</taxon>
        <taxon>Nibrella</taxon>
    </lineage>
</organism>